<organism evidence="1">
    <name type="scientific">Salix viminalis</name>
    <name type="common">Common osier</name>
    <name type="synonym">Basket willow</name>
    <dbReference type="NCBI Taxonomy" id="40686"/>
    <lineage>
        <taxon>Eukaryota</taxon>
        <taxon>Viridiplantae</taxon>
        <taxon>Streptophyta</taxon>
        <taxon>Embryophyta</taxon>
        <taxon>Tracheophyta</taxon>
        <taxon>Spermatophyta</taxon>
        <taxon>Magnoliopsida</taxon>
        <taxon>eudicotyledons</taxon>
        <taxon>Gunneridae</taxon>
        <taxon>Pentapetalae</taxon>
        <taxon>rosids</taxon>
        <taxon>fabids</taxon>
        <taxon>Malpighiales</taxon>
        <taxon>Salicaceae</taxon>
        <taxon>Saliceae</taxon>
        <taxon>Salix</taxon>
    </lineage>
</organism>
<evidence type="ECO:0000313" key="1">
    <source>
        <dbReference type="EMBL" id="VFU44763.1"/>
    </source>
</evidence>
<name>A0A6N2LUG7_SALVM</name>
<protein>
    <submittedName>
        <fullName evidence="1">Uncharacterized protein</fullName>
    </submittedName>
</protein>
<dbReference type="EMBL" id="CAADRP010001608">
    <property type="protein sequence ID" value="VFU44763.1"/>
    <property type="molecule type" value="Genomic_DNA"/>
</dbReference>
<proteinExistence type="predicted"/>
<gene>
    <name evidence="1" type="ORF">SVIM_LOCUS276723</name>
</gene>
<reference evidence="1" key="1">
    <citation type="submission" date="2019-03" db="EMBL/GenBank/DDBJ databases">
        <authorList>
            <person name="Mank J."/>
            <person name="Almeida P."/>
        </authorList>
    </citation>
    <scope>NUCLEOTIDE SEQUENCE</scope>
    <source>
        <strain evidence="1">78183</strain>
    </source>
</reference>
<sequence>MEMAMALQTHNHRFPREMTDLLEMLDNQHLHGIPAYDMNSEVFFYHKQMEEVIEYNEAGGYRSSKRLPPKTLNIADSLVTNERKEYQLSLSYKSQRNIGGRFDHAGDPWMFVKDLWMLLFCGWSGMLQINFAVSKCISRE</sequence>
<dbReference type="AlphaFoldDB" id="A0A6N2LUG7"/>
<accession>A0A6N2LUG7</accession>